<evidence type="ECO:0000256" key="4">
    <source>
        <dbReference type="ARBA" id="ARBA00022679"/>
    </source>
</evidence>
<feature type="region of interest" description="Disordered" evidence="11">
    <location>
        <begin position="384"/>
        <end position="406"/>
    </location>
</feature>
<dbReference type="FunFam" id="1.10.287.280:FF:000001">
    <property type="entry name" value="DNA-directed RNA polymerase"/>
    <property type="match status" value="1"/>
</dbReference>
<evidence type="ECO:0000313" key="14">
    <source>
        <dbReference type="Proteomes" id="UP000567179"/>
    </source>
</evidence>
<evidence type="ECO:0000256" key="7">
    <source>
        <dbReference type="ARBA" id="ARBA00023128"/>
    </source>
</evidence>
<name>A0A8H5FA31_9AGAR</name>
<dbReference type="EMBL" id="JAACJJ010000002">
    <property type="protein sequence ID" value="KAF5329264.1"/>
    <property type="molecule type" value="Genomic_DNA"/>
</dbReference>
<keyword evidence="14" id="KW-1185">Reference proteome</keyword>
<evidence type="ECO:0000256" key="9">
    <source>
        <dbReference type="ARBA" id="ARBA00048552"/>
    </source>
</evidence>
<keyword evidence="7" id="KW-0496">Mitochondrion</keyword>
<dbReference type="GO" id="GO:0006390">
    <property type="term" value="P:mitochondrial transcription"/>
    <property type="evidence" value="ECO:0007669"/>
    <property type="project" value="TreeGrafter"/>
</dbReference>
<evidence type="ECO:0000256" key="1">
    <source>
        <dbReference type="ARBA" id="ARBA00004173"/>
    </source>
</evidence>
<evidence type="ECO:0000256" key="5">
    <source>
        <dbReference type="ARBA" id="ARBA00022695"/>
    </source>
</evidence>
<dbReference type="Proteomes" id="UP000567179">
    <property type="component" value="Unassembled WGS sequence"/>
</dbReference>
<keyword evidence="6" id="KW-0809">Transit peptide</keyword>
<dbReference type="InterPro" id="IPR037159">
    <property type="entry name" value="RNA_POL_N_sf"/>
</dbReference>
<dbReference type="PANTHER" id="PTHR10102">
    <property type="entry name" value="DNA-DIRECTED RNA POLYMERASE, MITOCHONDRIAL"/>
    <property type="match status" value="1"/>
</dbReference>
<dbReference type="EC" id="2.7.7.6" evidence="10"/>
<feature type="region of interest" description="Disordered" evidence="11">
    <location>
        <begin position="19"/>
        <end position="53"/>
    </location>
</feature>
<evidence type="ECO:0000256" key="8">
    <source>
        <dbReference type="ARBA" id="ARBA00023163"/>
    </source>
</evidence>
<dbReference type="InterPro" id="IPR029262">
    <property type="entry name" value="RPOL_N"/>
</dbReference>
<dbReference type="Pfam" id="PF00940">
    <property type="entry name" value="RNA_pol"/>
    <property type="match status" value="1"/>
</dbReference>
<dbReference type="SUPFAM" id="SSF56672">
    <property type="entry name" value="DNA/RNA polymerases"/>
    <property type="match status" value="1"/>
</dbReference>
<evidence type="ECO:0000256" key="6">
    <source>
        <dbReference type="ARBA" id="ARBA00022946"/>
    </source>
</evidence>
<evidence type="ECO:0000256" key="11">
    <source>
        <dbReference type="SAM" id="MobiDB-lite"/>
    </source>
</evidence>
<comment type="caution">
    <text evidence="13">The sequence shown here is derived from an EMBL/GenBank/DDBJ whole genome shotgun (WGS) entry which is preliminary data.</text>
</comment>
<accession>A0A8H5FA31</accession>
<dbReference type="PROSITE" id="PS00489">
    <property type="entry name" value="RNA_POL_PHAGE_2"/>
    <property type="match status" value="1"/>
</dbReference>
<keyword evidence="4 10" id="KW-0808">Transferase</keyword>
<dbReference type="InterPro" id="IPR046950">
    <property type="entry name" value="DNA-dir_Rpol_C_phage-type"/>
</dbReference>
<keyword evidence="8 10" id="KW-0804">Transcription</keyword>
<evidence type="ECO:0000256" key="3">
    <source>
        <dbReference type="ARBA" id="ARBA00022478"/>
    </source>
</evidence>
<dbReference type="Gene3D" id="1.10.150.20">
    <property type="entry name" value="5' to 3' exonuclease, C-terminal subdomain"/>
    <property type="match status" value="1"/>
</dbReference>
<comment type="catalytic activity">
    <reaction evidence="9 10">
        <text>RNA(n) + a ribonucleoside 5'-triphosphate = RNA(n+1) + diphosphate</text>
        <dbReference type="Rhea" id="RHEA:21248"/>
        <dbReference type="Rhea" id="RHEA-COMP:14527"/>
        <dbReference type="Rhea" id="RHEA-COMP:17342"/>
        <dbReference type="ChEBI" id="CHEBI:33019"/>
        <dbReference type="ChEBI" id="CHEBI:61557"/>
        <dbReference type="ChEBI" id="CHEBI:140395"/>
        <dbReference type="EC" id="2.7.7.6"/>
    </reaction>
</comment>
<comment type="function">
    <text evidence="10">DNA-dependent RNA polymerase catalyzes the transcription of DNA into RNA using the four ribonucleoside triphosphates as substrates.</text>
</comment>
<dbReference type="Gene3D" id="1.10.287.280">
    <property type="match status" value="1"/>
</dbReference>
<comment type="subcellular location">
    <subcellularLocation>
        <location evidence="1">Mitochondrion</location>
    </subcellularLocation>
</comment>
<dbReference type="GO" id="GO:0001018">
    <property type="term" value="F:mitochondrial promoter sequence-specific DNA binding"/>
    <property type="evidence" value="ECO:0007669"/>
    <property type="project" value="TreeGrafter"/>
</dbReference>
<evidence type="ECO:0000259" key="12">
    <source>
        <dbReference type="SMART" id="SM01311"/>
    </source>
</evidence>
<proteinExistence type="inferred from homology"/>
<feature type="domain" description="DNA-directed RNA polymerase N-terminal" evidence="12">
    <location>
        <begin position="326"/>
        <end position="662"/>
    </location>
</feature>
<dbReference type="FunFam" id="1.10.150.20:FF:000041">
    <property type="entry name" value="DNA-directed RNA polymerase"/>
    <property type="match status" value="1"/>
</dbReference>
<reference evidence="13 14" key="1">
    <citation type="journal article" date="2020" name="ISME J.">
        <title>Uncovering the hidden diversity of litter-decomposition mechanisms in mushroom-forming fungi.</title>
        <authorList>
            <person name="Floudas D."/>
            <person name="Bentzer J."/>
            <person name="Ahren D."/>
            <person name="Johansson T."/>
            <person name="Persson P."/>
            <person name="Tunlid A."/>
        </authorList>
    </citation>
    <scope>NUCLEOTIDE SEQUENCE [LARGE SCALE GENOMIC DNA]</scope>
    <source>
        <strain evidence="13 14">CBS 101986</strain>
    </source>
</reference>
<dbReference type="GO" id="GO:0003899">
    <property type="term" value="F:DNA-directed RNA polymerase activity"/>
    <property type="evidence" value="ECO:0007669"/>
    <property type="project" value="UniProtKB-EC"/>
</dbReference>
<dbReference type="OrthoDB" id="276422at2759"/>
<sequence>MIPRAARRLETTLLSSRQSLPRPARLYSTPSHRAQAPATATATVPPPTHDIPPLASRQSVISEFLERTAELKYTVIPNPPHASLGETSPWYIDSPSADMASVIDICLYNEHDVPRAQEVFGRLRSMGTSGVLTTRVYNQFLESYLAMAEKEPHRVTHWITASWKLYAELEQGAEDLTPTAKTYAIMLKTLKSFGPESPQEVITETSLTINALLKNIRKHGVPILEVVTHPFLQTAENMETIAKSLAAAALKDGHTDILTSLGHAQATLKPDSVLEGVPEVRPVEAREIDEATGQFKTTIPFNIETMRQSLQKIVEARPMFDDDLMARQKHMESSVYELAEQQFEHSSQQYQNNMVKGHQLKSWIKEWHDAMVVKLDEILKQAERFEKPPSRGRKKANAGAPPSAEEVEIRKNYQETRDILPFLAQVTPSKLALITILELIRLQHNSPILNGMKTTLALVTVGKAIENEYKADRCRKSNIKVLYHDSRGPKRNVFTSMGYKHLHERRVAAARSTDSDEKWLADWSQQTRAKVGALLVNTLVSVASITRTMKDPETGEMVSEQQPVVYNSYEFVRGQKLGVIKINEEVAQKIASDDLSHTIHARHLPMVVKPRPWVNYNDGGYIYNRSTAMRFKESQEQKTHLQIATKDGSIELVYAGLDALGETPWKINRGIFDIVLQIWNSGERMGKIPPADYDEPEPILKPQSTIHEKSIHIMQHKAWAQRKAANHSERCSVNYKIEIARAFLGDTIYMPHNLDFRGRAYPIPPHLNHVGDDLSRALLTFSESKPLGERGFRWLKIHAANLFGYDKASFTDRERWTEEHKEQIIELVADPLNGNQWWKKADDPWQFLATCMELKNAYALPDPTKYESSLPVHQDGTCNGLQHYAALGGDARGAEQVNLAASDKPSDVYTFIGGLVEEAIKADADAGNKLAASLCGKISRKVVKQTVMTTVYGVTFIGAREQIEKQLRDRGDIPTEVCWPASSYLATKVLATIGDTFTGAKSIQDWLNLCARLITKSVPMKELTQKTDEEGRELVTTTVKDIKKAQMTSVIWKTPLNLPIVQPYRKLQRRQVKTQMQSVYISDNNEMAEVNSVKQASAFPPNFIHSLDATHMMLTALECKHRDLCFASVHDSYWTHACDVDSMSEVIRDTFISLHSADILGRLASDFRKRYGQTEGDNQVPLKLFWGATNSLVQKLKHAGGHLTAHRSQEVALQGLKDITTFTDDEAVQQQIVEALTHAETLKEKAEAVVVEDAVDEAESVECEAGDKKKATKKAEKPKHLVKSRFIPLVDLLPPPPSKGTFLVEHIKESQYFFS</sequence>
<dbReference type="PROSITE" id="PS00900">
    <property type="entry name" value="RNA_POL_PHAGE_1"/>
    <property type="match status" value="1"/>
</dbReference>
<dbReference type="GO" id="GO:0034245">
    <property type="term" value="C:mitochondrial DNA-directed RNA polymerase complex"/>
    <property type="evidence" value="ECO:0007669"/>
    <property type="project" value="TreeGrafter"/>
</dbReference>
<protein>
    <recommendedName>
        <fullName evidence="10">DNA-directed RNA polymerase</fullName>
        <ecNumber evidence="10">2.7.7.6</ecNumber>
    </recommendedName>
</protein>
<comment type="similarity">
    <text evidence="2 10">Belongs to the phage and mitochondrial RNA polymerase family.</text>
</comment>
<evidence type="ECO:0000256" key="2">
    <source>
        <dbReference type="ARBA" id="ARBA00009493"/>
    </source>
</evidence>
<keyword evidence="3 10" id="KW-0240">DNA-directed RNA polymerase</keyword>
<keyword evidence="5 10" id="KW-0548">Nucleotidyltransferase</keyword>
<organism evidence="13 14">
    <name type="scientific">Psilocybe cf. subviscida</name>
    <dbReference type="NCBI Taxonomy" id="2480587"/>
    <lineage>
        <taxon>Eukaryota</taxon>
        <taxon>Fungi</taxon>
        <taxon>Dikarya</taxon>
        <taxon>Basidiomycota</taxon>
        <taxon>Agaricomycotina</taxon>
        <taxon>Agaricomycetes</taxon>
        <taxon>Agaricomycetidae</taxon>
        <taxon>Agaricales</taxon>
        <taxon>Agaricineae</taxon>
        <taxon>Strophariaceae</taxon>
        <taxon>Psilocybe</taxon>
    </lineage>
</organism>
<dbReference type="PANTHER" id="PTHR10102:SF0">
    <property type="entry name" value="DNA-DIRECTED RNA POLYMERASE, MITOCHONDRIAL"/>
    <property type="match status" value="1"/>
</dbReference>
<dbReference type="Gene3D" id="1.10.1320.10">
    <property type="entry name" value="DNA-directed RNA polymerase, N-terminal domain"/>
    <property type="match status" value="1"/>
</dbReference>
<gene>
    <name evidence="13" type="ORF">D9619_009013</name>
</gene>
<evidence type="ECO:0000313" key="13">
    <source>
        <dbReference type="EMBL" id="KAF5329264.1"/>
    </source>
</evidence>
<dbReference type="Pfam" id="PF14700">
    <property type="entry name" value="RPOL_N"/>
    <property type="match status" value="1"/>
</dbReference>
<dbReference type="SMART" id="SM01311">
    <property type="entry name" value="RPOL_N"/>
    <property type="match status" value="1"/>
</dbReference>
<dbReference type="InterPro" id="IPR043502">
    <property type="entry name" value="DNA/RNA_pol_sf"/>
</dbReference>
<dbReference type="InterPro" id="IPR002092">
    <property type="entry name" value="DNA-dir_Rpol_phage-type"/>
</dbReference>
<evidence type="ECO:0000256" key="10">
    <source>
        <dbReference type="RuleBase" id="RU003805"/>
    </source>
</evidence>